<accession>A0A066WHM4</accession>
<dbReference type="AlphaFoldDB" id="A0A066WHM4"/>
<evidence type="ECO:0000313" key="2">
    <source>
        <dbReference type="Proteomes" id="UP000027361"/>
    </source>
</evidence>
<organism evidence="1 2">
    <name type="scientific">Tilletiaria anomala (strain ATCC 24038 / CBS 436.72 / UBC 951)</name>
    <dbReference type="NCBI Taxonomy" id="1037660"/>
    <lineage>
        <taxon>Eukaryota</taxon>
        <taxon>Fungi</taxon>
        <taxon>Dikarya</taxon>
        <taxon>Basidiomycota</taxon>
        <taxon>Ustilaginomycotina</taxon>
        <taxon>Exobasidiomycetes</taxon>
        <taxon>Georgefischeriales</taxon>
        <taxon>Tilletiariaceae</taxon>
        <taxon>Tilletiaria</taxon>
    </lineage>
</organism>
<sequence length="194" mass="21400">MRSTQSPSFSVQEQIEPALTRMLTYRSAVTVLSLEVCYLRGTSLPRSSRFENLRATAAVRNVVNTSFSGICHSVRIVSTLVTTTSTDESIESKAERKQLRPFYSAMKDNAMMTKFSGSIKAPTKLRIRLLSLISPTLTFRWLLPNHAGKQAMLCTLVRCLVRGLASKVEKGSRERAKPLAVLSCALTVACSVLV</sequence>
<dbReference type="Proteomes" id="UP000027361">
    <property type="component" value="Unassembled WGS sequence"/>
</dbReference>
<dbReference type="InParanoid" id="A0A066WHM4"/>
<keyword evidence="2" id="KW-1185">Reference proteome</keyword>
<proteinExistence type="predicted"/>
<dbReference type="RefSeq" id="XP_013244809.1">
    <property type="nucleotide sequence ID" value="XM_013389355.1"/>
</dbReference>
<gene>
    <name evidence="1" type="ORF">K437DRAFT_46039</name>
</gene>
<reference evidence="1 2" key="1">
    <citation type="submission" date="2014-05" db="EMBL/GenBank/DDBJ databases">
        <title>Draft genome sequence of a rare smut relative, Tilletiaria anomala UBC 951.</title>
        <authorList>
            <consortium name="DOE Joint Genome Institute"/>
            <person name="Toome M."/>
            <person name="Kuo A."/>
            <person name="Henrissat B."/>
            <person name="Lipzen A."/>
            <person name="Tritt A."/>
            <person name="Yoshinaga Y."/>
            <person name="Zane M."/>
            <person name="Barry K."/>
            <person name="Grigoriev I.V."/>
            <person name="Spatafora J.W."/>
            <person name="Aimea M.C."/>
        </authorList>
    </citation>
    <scope>NUCLEOTIDE SEQUENCE [LARGE SCALE GENOMIC DNA]</scope>
    <source>
        <strain evidence="1 2">UBC 951</strain>
    </source>
</reference>
<comment type="caution">
    <text evidence="1">The sequence shown here is derived from an EMBL/GenBank/DDBJ whole genome shotgun (WGS) entry which is preliminary data.</text>
</comment>
<dbReference type="HOGENOM" id="CLU_1403329_0_0_1"/>
<dbReference type="EMBL" id="JMSN01000015">
    <property type="protein sequence ID" value="KDN52018.1"/>
    <property type="molecule type" value="Genomic_DNA"/>
</dbReference>
<evidence type="ECO:0000313" key="1">
    <source>
        <dbReference type="EMBL" id="KDN52018.1"/>
    </source>
</evidence>
<dbReference type="GeneID" id="25267503"/>
<protein>
    <submittedName>
        <fullName evidence="1">Uncharacterized protein</fullName>
    </submittedName>
</protein>
<name>A0A066WHM4_TILAU</name>